<feature type="region of interest" description="Disordered" evidence="1">
    <location>
        <begin position="47"/>
        <end position="74"/>
    </location>
</feature>
<feature type="region of interest" description="Disordered" evidence="1">
    <location>
        <begin position="92"/>
        <end position="125"/>
    </location>
</feature>
<feature type="region of interest" description="Disordered" evidence="1">
    <location>
        <begin position="463"/>
        <end position="486"/>
    </location>
</feature>
<feature type="compositionally biased region" description="Low complexity" evidence="1">
    <location>
        <begin position="523"/>
        <end position="532"/>
    </location>
</feature>
<accession>A0A6A3LCL9</accession>
<evidence type="ECO:0000313" key="2">
    <source>
        <dbReference type="EMBL" id="KAE9013593.1"/>
    </source>
</evidence>
<feature type="region of interest" description="Disordered" evidence="1">
    <location>
        <begin position="1573"/>
        <end position="1607"/>
    </location>
</feature>
<reference evidence="2 3" key="1">
    <citation type="submission" date="2018-09" db="EMBL/GenBank/DDBJ databases">
        <title>Genomic investigation of the strawberry pathogen Phytophthora fragariae indicates pathogenicity is determined by transcriptional variation in three key races.</title>
        <authorList>
            <person name="Adams T.M."/>
            <person name="Armitage A.D."/>
            <person name="Sobczyk M.K."/>
            <person name="Bates H.J."/>
            <person name="Dunwell J.M."/>
            <person name="Nellist C.F."/>
            <person name="Harrison R.J."/>
        </authorList>
    </citation>
    <scope>NUCLEOTIDE SEQUENCE [LARGE SCALE GENOMIC DNA]</scope>
    <source>
        <strain evidence="2 3">SCRP245</strain>
    </source>
</reference>
<proteinExistence type="predicted"/>
<feature type="compositionally biased region" description="Polar residues" evidence="1">
    <location>
        <begin position="1184"/>
        <end position="1197"/>
    </location>
</feature>
<organism evidence="2 3">
    <name type="scientific">Phytophthora fragariae</name>
    <dbReference type="NCBI Taxonomy" id="53985"/>
    <lineage>
        <taxon>Eukaryota</taxon>
        <taxon>Sar</taxon>
        <taxon>Stramenopiles</taxon>
        <taxon>Oomycota</taxon>
        <taxon>Peronosporomycetes</taxon>
        <taxon>Peronosporales</taxon>
        <taxon>Peronosporaceae</taxon>
        <taxon>Phytophthora</taxon>
    </lineage>
</organism>
<feature type="region of interest" description="Disordered" evidence="1">
    <location>
        <begin position="2615"/>
        <end position="2744"/>
    </location>
</feature>
<dbReference type="PANTHER" id="PTHR14918">
    <property type="entry name" value="KICSTOR COMPLEX PROTEIN SZT2"/>
    <property type="match status" value="1"/>
</dbReference>
<feature type="compositionally biased region" description="Low complexity" evidence="1">
    <location>
        <begin position="2536"/>
        <end position="2548"/>
    </location>
</feature>
<dbReference type="InterPro" id="IPR033228">
    <property type="entry name" value="SZT2"/>
</dbReference>
<dbReference type="EMBL" id="QXFW01000395">
    <property type="protein sequence ID" value="KAE9013593.1"/>
    <property type="molecule type" value="Genomic_DNA"/>
</dbReference>
<evidence type="ECO:0000256" key="1">
    <source>
        <dbReference type="SAM" id="MobiDB-lite"/>
    </source>
</evidence>
<dbReference type="Proteomes" id="UP000460718">
    <property type="component" value="Unassembled WGS sequence"/>
</dbReference>
<feature type="region of interest" description="Disordered" evidence="1">
    <location>
        <begin position="1102"/>
        <end position="1202"/>
    </location>
</feature>
<evidence type="ECO:0008006" key="4">
    <source>
        <dbReference type="Google" id="ProtNLM"/>
    </source>
</evidence>
<dbReference type="PANTHER" id="PTHR14918:SF3">
    <property type="entry name" value="KICSTOR COMPLEX PROTEIN SZT2"/>
    <property type="match status" value="1"/>
</dbReference>
<comment type="caution">
    <text evidence="2">The sequence shown here is derived from an EMBL/GenBank/DDBJ whole genome shotgun (WGS) entry which is preliminary data.</text>
</comment>
<feature type="compositionally biased region" description="Basic and acidic residues" evidence="1">
    <location>
        <begin position="1111"/>
        <end position="1134"/>
    </location>
</feature>
<name>A0A6A3LCL9_9STRA</name>
<gene>
    <name evidence="2" type="ORF">PF011_g8416</name>
</gene>
<feature type="region of interest" description="Disordered" evidence="1">
    <location>
        <begin position="756"/>
        <end position="781"/>
    </location>
</feature>
<feature type="region of interest" description="Disordered" evidence="1">
    <location>
        <begin position="927"/>
        <end position="962"/>
    </location>
</feature>
<feature type="compositionally biased region" description="Low complexity" evidence="1">
    <location>
        <begin position="476"/>
        <end position="486"/>
    </location>
</feature>
<protein>
    <recommendedName>
        <fullName evidence="4">VWFA domain-containing protein</fullName>
    </recommendedName>
</protein>
<feature type="compositionally biased region" description="Low complexity" evidence="1">
    <location>
        <begin position="2631"/>
        <end position="2647"/>
    </location>
</feature>
<feature type="region of interest" description="Disordered" evidence="1">
    <location>
        <begin position="2489"/>
        <end position="2595"/>
    </location>
</feature>
<feature type="compositionally biased region" description="Polar residues" evidence="1">
    <location>
        <begin position="2664"/>
        <end position="2676"/>
    </location>
</feature>
<dbReference type="GO" id="GO:0005777">
    <property type="term" value="C:peroxisome"/>
    <property type="evidence" value="ECO:0007669"/>
    <property type="project" value="InterPro"/>
</dbReference>
<feature type="compositionally biased region" description="Low complexity" evidence="1">
    <location>
        <begin position="2719"/>
        <end position="2733"/>
    </location>
</feature>
<feature type="region of interest" description="Disordered" evidence="1">
    <location>
        <begin position="1817"/>
        <end position="1839"/>
    </location>
</feature>
<feature type="compositionally biased region" description="Polar residues" evidence="1">
    <location>
        <begin position="2686"/>
        <end position="2702"/>
    </location>
</feature>
<feature type="compositionally biased region" description="Gly residues" evidence="1">
    <location>
        <begin position="2616"/>
        <end position="2630"/>
    </location>
</feature>
<feature type="compositionally biased region" description="Polar residues" evidence="1">
    <location>
        <begin position="2489"/>
        <end position="2512"/>
    </location>
</feature>
<dbReference type="SUPFAM" id="SSF53300">
    <property type="entry name" value="vWA-like"/>
    <property type="match status" value="1"/>
</dbReference>
<feature type="compositionally biased region" description="Low complexity" evidence="1">
    <location>
        <begin position="57"/>
        <end position="71"/>
    </location>
</feature>
<evidence type="ECO:0000313" key="3">
    <source>
        <dbReference type="Proteomes" id="UP000460718"/>
    </source>
</evidence>
<dbReference type="InterPro" id="IPR036465">
    <property type="entry name" value="vWFA_dom_sf"/>
</dbReference>
<sequence length="3134" mass="343076">MAPAGPPTPAPRVEELILRGADVSVLNHTTLSLWHFQQLALELLPSEPEEDQDQVKTPEAATAAAERPAAPNRGIELGEGMSVAAVLFEQPFKPEKRGPEDAGDNNNRTERSGSRPALQLTTSVQGHMTPDTRVSAVFQRYRCVLCLDASPSILSIDPSSGRLFLDLLYESVELFIWSILRPMEVGGVAFTPELHVSVLVQGALVESLCVIMQGYIVTPSNAASFLQLIKDRFQLIENDWAVQAQERGQWGYLGNATPASLDWILQNAVFALNSLPSDCAPMVVLVTDGVVDVRDAYSYDNLLMQLVRHDIQCHFLRIGGGGEGELNATFGFVPDTHLLRFVAEYTGGTVFDYAAIHEACYGTTSTCSNGVKKMTGLQDACFLRKSNVHANSAPVVRLNEMDSTSFDGRTLLPLRPYRMWREKVHEYRIFADVNRIVEARLCEGFSINKVYVKTYQQPMLADRASNQTSVDSPRHSNNGSGAANASNVRTNEVTKILIVFLLQWKQNVWLEYVVSTTTDNAATPAASATVTSHPGRRPSGQGLKGASSSSTRKPASIFSKDQRTAWSEWYVKMNILAYADFLLAVTPSPAKSLSSSVAETPVILCHRMLSRLLVTHDTLLLHGIDQEPGPFDYYVASPTLEAEKNAGAIPPSSTCCGGSELQLHRVFGAGYTMPEPAAAFGFWTGKWKKGKMDKERTSKACKGKCFAKLVSDDCVVLAFFPSLDTLQVRNKGADKEASSFKAGDVEDAFESRLNLPKKAPGKEEGRDASAQQQFSVRVAEEDGTKSRAVRMSVSADDIVLYQERRRNFREGYKSWRMGHYQGSRDDKQSYGRDFQKLRLPSTPEDHEFCEEISRRASYGCDFHLLIESANGVMGSGFFQVAFYECSLTRLSTDLHDSSTHMLDRVDLPHTILKQLFFSKRYSKTREDRPALPLDRSGLWKKSPATRSPSEPGASSHHRQSSDNILASHRFRKKVKRAHEHNFSRGVYMALREGGAVQHSDLLQALSSCIEVPMDVDITLLYRMMETAASNKIPPLSPAAAAVVSASIGADILKDKLTKSFETILSSVFVPIAGTKYYYFTGNENTVYEDLSSSDYDLHVLMEDSDDNDGEAGQKRDDNQSHDDAGVGSDQDPRLQHSRSVEGGNTVTHRRSEKLDAEAGSYGDQKRVYRRRGSLGRELPPPVNTSPEENSSSEQHQANVEEDAEVNKEVAVATSSFSVPFFFRFECRVLNGSRDIRSNSADTHTPGITPHFDVLRRSSSTAAYEDMRKDMVAQAQLTSPSSRQEEFNAFLASLKASQGSRRSSTSADVTHVAESFSDTPLGRIALRLVTLTLPNERAFDGGRVTSAMPFEMDNHSGQTKKTNTLPSMRTHNFSTLHLFQRQVLTRVRKDIKEWCSVEILSILKSANEITPAIGSLVQRLFDDLPDDAVTKSKYPLEFVTRSQETPVNPIDLFKREFEKGDLLNVHHCNGVYFVVENRNSADTSVDGLITGKSKAAVGAPDASFEIPYWAYFELGGDHISLRLHHPDRFGASSGGFNRLEVLTRLQLGVRAVCRRVNQFLLLLQLHETRTCNGLLLPPNGNSPSSPRSLKRRNGSLGTSDSMDGQDGQRKQANFFWPGQFECDLRYSAFFKLHERLAPNFALNILCTSALEHFQVHNRRHIFVYRDRDGHVFYMKISIYYDTSLGGQATEERQERSGLSRSSTGGSTVSVTTAAIPTGVPGIRLEVFGVSDPGEEVTHELCRLLERKLDEATQVVLMKLLARNTKFQLSQTDLAFLCPPSAPPASVVEYILPGEVFECSRLLHYLSQTLKLSPYVRPVSSGGSFSARNSREPASGSFRRVRRGSLASAGSTVSLPGEESSKESSKAIISKRFDEASGATVGADDTTDHDSTRTHPACFGDYRKALANFQEHDKDPVPFNAAIRSPVFFLTTNGTESTACSRVDVSAGSTSSNPEFVAQTSYVLNLNPDLRLSPGFMSRVGKGLALMRVDLIRNIPAESGDERKEEIGSEGIQKLKRVYDIPGLAALYPKADETAEQDTIPLVARCQVWIRGSIHTAELSQVVEAFLDEALYDYHIEATIKKLGIAMQRQNAGSSDTVSGEEVHTDILDLSGSHSKLPDDVDTLVSLFKSACLLPSSSVTNLGVSLSIAPWDLENAVAQVRSFLSCLPHHLRPAVYAKSKLSGAYESIANRSDSVHIFSNSSEPYAEDFRLVVKHVGEPEAYDGQDSSDSDAETTASMSSALHHIEPFMRTDSIHSEISDLDSVSGRMPLTWASTGASSDSHAIPTAPSVSSTTSSSMVGVMAGLSHQPHLPKNANFSERDVLLYSNSSSHHHQKSDASETSEVKRSFYYVVDLSTSKGLQLYGYNMSSALVEALATHLARVLTWSMLREKLLRSLLLEKSGISAAVPIGSIVLQPRSLFLTIGRTERTGKSMSKSTAVLCKDSAVHFIEYRPPVLSILQSNEWFPRVLDASRLRSIDGFAMGTYLREAQTQPASEALESQYQRPRGKSNTNMGAQMGPPSIPDLSREVSGPSLSQRSMHSSGDTTSHSGGQLGRTKSGGIVTGSNVPDSVSSSPNKRLNGPGPGMPYPGGNRSDIATRIRGGAGAATALMAARARARGGGLPSRMSGGPGISGTRSASSGSTSTAADSVAPWDLPLHNTKGPRLHTSTDGADSNAATPQDADDTGTHPGSNTGAVTATSTELKPSTRRRGSGQTDLVTKSSSSSLSGLPLASPSVHRRSSKETAAIDPGRIHSSWKKRLECAWGPRFLFPGNAERWSAKITAERRLHFMELEDEEEGVLPKKNHAPLPYFCAALERRWEAFETRSTSHTVGINLLGRLASMSADEEMEEPVAKDVVANMVASGHLLLHQRFRAAFVERWVAAEMVGASADEDGDNRSNRLRALQSCMDLVNLLSYKREFGFDSDECSVAKLYTEHTVFSMGAGAGADVRGIKQQVAANLEPLRLEVASEFYKEFAVHLRTLGFRQLRTINTSRSHVRAFPVDHTAASEGDTASGEGFSEYFYHPEKAAAEAGGWKMDSRNISGDAYPLSVVVLEVKCDHRGVRLTAVLVSIHDLEQQDLRFQNRLAAKAGKRTIPASGARIHSTCFSGLTPPMISLAIRVELATVSASTSAKMMH</sequence>
<feature type="region of interest" description="Disordered" evidence="1">
    <location>
        <begin position="523"/>
        <end position="557"/>
    </location>
</feature>
<feature type="compositionally biased region" description="Low complexity" evidence="1">
    <location>
        <begin position="1573"/>
        <end position="1586"/>
    </location>
</feature>
<feature type="compositionally biased region" description="Low complexity" evidence="1">
    <location>
        <begin position="2563"/>
        <end position="2574"/>
    </location>
</feature>